<dbReference type="Pfam" id="PF01715">
    <property type="entry name" value="IPPT"/>
    <property type="match status" value="1"/>
</dbReference>
<comment type="function">
    <text evidence="2 10 12">Catalyzes the transfer of a dimethylallyl group onto the adenine at position 37 in tRNAs that read codons beginning with uridine, leading to the formation of N6-(dimethylallyl)adenosine (i(6)A).</text>
</comment>
<evidence type="ECO:0000256" key="8">
    <source>
        <dbReference type="ARBA" id="ARBA00022842"/>
    </source>
</evidence>
<dbReference type="Gene3D" id="3.40.50.300">
    <property type="entry name" value="P-loop containing nucleotide triphosphate hydrolases"/>
    <property type="match status" value="1"/>
</dbReference>
<organism evidence="14 15">
    <name type="scientific">Psychromarinibacter sediminicola</name>
    <dbReference type="NCBI Taxonomy" id="3033385"/>
    <lineage>
        <taxon>Bacteria</taxon>
        <taxon>Pseudomonadati</taxon>
        <taxon>Pseudomonadota</taxon>
        <taxon>Alphaproteobacteria</taxon>
        <taxon>Rhodobacterales</taxon>
        <taxon>Paracoccaceae</taxon>
        <taxon>Psychromarinibacter</taxon>
    </lineage>
</organism>
<comment type="catalytic activity">
    <reaction evidence="9 10 11">
        <text>adenosine(37) in tRNA + dimethylallyl diphosphate = N(6)-dimethylallyladenosine(37) in tRNA + diphosphate</text>
        <dbReference type="Rhea" id="RHEA:26482"/>
        <dbReference type="Rhea" id="RHEA-COMP:10162"/>
        <dbReference type="Rhea" id="RHEA-COMP:10375"/>
        <dbReference type="ChEBI" id="CHEBI:33019"/>
        <dbReference type="ChEBI" id="CHEBI:57623"/>
        <dbReference type="ChEBI" id="CHEBI:74411"/>
        <dbReference type="ChEBI" id="CHEBI:74415"/>
        <dbReference type="EC" id="2.5.1.75"/>
    </reaction>
</comment>
<evidence type="ECO:0000256" key="2">
    <source>
        <dbReference type="ARBA" id="ARBA00003213"/>
    </source>
</evidence>
<feature type="binding site" evidence="10">
    <location>
        <begin position="19"/>
        <end position="26"/>
    </location>
    <ligand>
        <name>ATP</name>
        <dbReference type="ChEBI" id="CHEBI:30616"/>
    </ligand>
</feature>
<keyword evidence="4 10" id="KW-0808">Transferase</keyword>
<dbReference type="RefSeq" id="WP_275568383.1">
    <property type="nucleotide sequence ID" value="NZ_JARGYC010000045.1"/>
</dbReference>
<feature type="site" description="Interaction with substrate tRNA" evidence="10">
    <location>
        <position position="106"/>
    </location>
</feature>
<dbReference type="NCBIfam" id="TIGR00174">
    <property type="entry name" value="miaA"/>
    <property type="match status" value="1"/>
</dbReference>
<evidence type="ECO:0000256" key="9">
    <source>
        <dbReference type="ARBA" id="ARBA00049563"/>
    </source>
</evidence>
<evidence type="ECO:0000256" key="3">
    <source>
        <dbReference type="ARBA" id="ARBA00005842"/>
    </source>
</evidence>
<protein>
    <recommendedName>
        <fullName evidence="10">tRNA dimethylallyltransferase</fullName>
        <ecNumber evidence="10">2.5.1.75</ecNumber>
    </recommendedName>
    <alternativeName>
        <fullName evidence="10">Dimethylallyl diphosphate:tRNA dimethylallyltransferase</fullName>
        <shortName evidence="10">DMAPP:tRNA dimethylallyltransferase</shortName>
        <shortName evidence="10">DMATase</shortName>
    </alternativeName>
    <alternativeName>
        <fullName evidence="10">Isopentenyl-diphosphate:tRNA isopentenyltransferase</fullName>
        <shortName evidence="10">IPP transferase</shortName>
        <shortName evidence="10">IPPT</shortName>
        <shortName evidence="10">IPTase</shortName>
    </alternativeName>
</protein>
<dbReference type="InterPro" id="IPR018022">
    <property type="entry name" value="IPT"/>
</dbReference>
<comment type="subunit">
    <text evidence="10">Monomer.</text>
</comment>
<dbReference type="HAMAP" id="MF_00185">
    <property type="entry name" value="IPP_trans"/>
    <property type="match status" value="1"/>
</dbReference>
<accession>A0AAE3NQC6</accession>
<evidence type="ECO:0000256" key="1">
    <source>
        <dbReference type="ARBA" id="ARBA00001946"/>
    </source>
</evidence>
<dbReference type="GO" id="GO:0052381">
    <property type="term" value="F:tRNA dimethylallyltransferase activity"/>
    <property type="evidence" value="ECO:0007669"/>
    <property type="project" value="UniProtKB-UniRule"/>
</dbReference>
<comment type="cofactor">
    <cofactor evidence="1 10">
        <name>Mg(2+)</name>
        <dbReference type="ChEBI" id="CHEBI:18420"/>
    </cofactor>
</comment>
<feature type="site" description="Interaction with substrate tRNA" evidence="10">
    <location>
        <position position="128"/>
    </location>
</feature>
<dbReference type="Gene3D" id="1.10.20.140">
    <property type="match status" value="1"/>
</dbReference>
<evidence type="ECO:0000256" key="4">
    <source>
        <dbReference type="ARBA" id="ARBA00022679"/>
    </source>
</evidence>
<dbReference type="EC" id="2.5.1.75" evidence="10"/>
<keyword evidence="7 10" id="KW-0067">ATP-binding</keyword>
<evidence type="ECO:0000256" key="10">
    <source>
        <dbReference type="HAMAP-Rule" id="MF_00185"/>
    </source>
</evidence>
<dbReference type="InterPro" id="IPR039657">
    <property type="entry name" value="Dimethylallyltransferase"/>
</dbReference>
<dbReference type="AlphaFoldDB" id="A0AAE3NQC6"/>
<evidence type="ECO:0000256" key="13">
    <source>
        <dbReference type="RuleBase" id="RU003785"/>
    </source>
</evidence>
<keyword evidence="5 10" id="KW-0819">tRNA processing</keyword>
<sequence length="294" mass="31975">MRGEWMKRLDAERPVLIAGPTASGKSAMALEVASRLGGVIVNADALQVFENWRVLTARPTRDEEAVAPHSLYGHVGRAASYSVGHWLRDLAPLLDGPARPIVVGGTGLYFTALTEGLADIPPTPPEIRAAADARIAAEGAAALLAELDAATAARIDRQNPMRVQRAWEVLRTTGRGLAAWQDETPPPLLPLAAAQPLLLDADRDWLGDRIDRRFDAMIANGALDEAERNLERGWDPALPSSKAIGAAELMDFLQGNRSLKDAVADGKTATRQFAKRQRTWFRSRMRAWMPIALP</sequence>
<dbReference type="PANTHER" id="PTHR11088:SF60">
    <property type="entry name" value="TRNA DIMETHYLALLYLTRANSFERASE"/>
    <property type="match status" value="1"/>
</dbReference>
<evidence type="ECO:0000256" key="11">
    <source>
        <dbReference type="RuleBase" id="RU003783"/>
    </source>
</evidence>
<evidence type="ECO:0000256" key="7">
    <source>
        <dbReference type="ARBA" id="ARBA00022840"/>
    </source>
</evidence>
<comment type="caution">
    <text evidence="14">The sequence shown here is derived from an EMBL/GenBank/DDBJ whole genome shotgun (WGS) entry which is preliminary data.</text>
</comment>
<evidence type="ECO:0000256" key="6">
    <source>
        <dbReference type="ARBA" id="ARBA00022741"/>
    </source>
</evidence>
<comment type="similarity">
    <text evidence="3 10 13">Belongs to the IPP transferase family.</text>
</comment>
<feature type="binding site" evidence="10">
    <location>
        <begin position="21"/>
        <end position="26"/>
    </location>
    <ligand>
        <name>substrate</name>
    </ligand>
</feature>
<comment type="caution">
    <text evidence="10">Lacks conserved residue(s) required for the propagation of feature annotation.</text>
</comment>
<dbReference type="Proteomes" id="UP001220964">
    <property type="component" value="Unassembled WGS sequence"/>
</dbReference>
<dbReference type="InterPro" id="IPR027417">
    <property type="entry name" value="P-loop_NTPase"/>
</dbReference>
<keyword evidence="6 10" id="KW-0547">Nucleotide-binding</keyword>
<reference evidence="14" key="1">
    <citation type="submission" date="2023-03" db="EMBL/GenBank/DDBJ databases">
        <title>Multiphase analysis and comparison of six strains from genera Psychromarinibacter, Lutimaribacter, and Maritimibacter, including a novel species: Psychromarinibacter sediminicola sp. nov.</title>
        <authorList>
            <person name="Wang Y.-H."/>
            <person name="Ye M.-Q."/>
            <person name="Du Z.-J."/>
        </authorList>
    </citation>
    <scope>NUCLEOTIDE SEQUENCE</scope>
    <source>
        <strain evidence="14">C21-152</strain>
    </source>
</reference>
<evidence type="ECO:0000256" key="5">
    <source>
        <dbReference type="ARBA" id="ARBA00022694"/>
    </source>
</evidence>
<keyword evidence="8 10" id="KW-0460">Magnesium</keyword>
<dbReference type="SUPFAM" id="SSF52540">
    <property type="entry name" value="P-loop containing nucleoside triphosphate hydrolases"/>
    <property type="match status" value="1"/>
</dbReference>
<dbReference type="GO" id="GO:0006400">
    <property type="term" value="P:tRNA modification"/>
    <property type="evidence" value="ECO:0007669"/>
    <property type="project" value="TreeGrafter"/>
</dbReference>
<evidence type="ECO:0000313" key="14">
    <source>
        <dbReference type="EMBL" id="MDF0602253.1"/>
    </source>
</evidence>
<dbReference type="EMBL" id="JARGYC010000045">
    <property type="protein sequence ID" value="MDF0602253.1"/>
    <property type="molecule type" value="Genomic_DNA"/>
</dbReference>
<evidence type="ECO:0000313" key="15">
    <source>
        <dbReference type="Proteomes" id="UP001220964"/>
    </source>
</evidence>
<proteinExistence type="inferred from homology"/>
<name>A0AAE3NQC6_9RHOB</name>
<dbReference type="PANTHER" id="PTHR11088">
    <property type="entry name" value="TRNA DIMETHYLALLYLTRANSFERASE"/>
    <property type="match status" value="1"/>
</dbReference>
<keyword evidence="15" id="KW-1185">Reference proteome</keyword>
<evidence type="ECO:0000256" key="12">
    <source>
        <dbReference type="RuleBase" id="RU003784"/>
    </source>
</evidence>
<gene>
    <name evidence="10 14" type="primary">miaA</name>
    <name evidence="14" type="ORF">P1J78_16050</name>
</gene>
<dbReference type="GO" id="GO:0005524">
    <property type="term" value="F:ATP binding"/>
    <property type="evidence" value="ECO:0007669"/>
    <property type="project" value="UniProtKB-UniRule"/>
</dbReference>